<protein>
    <submittedName>
        <fullName evidence="2">Uncharacterized protein</fullName>
    </submittedName>
</protein>
<dbReference type="Pfam" id="PF05691">
    <property type="entry name" value="Raffinose_syn"/>
    <property type="match status" value="1"/>
</dbReference>
<keyword evidence="1" id="KW-0119">Carbohydrate metabolism</keyword>
<evidence type="ECO:0000256" key="1">
    <source>
        <dbReference type="ARBA" id="ARBA00023277"/>
    </source>
</evidence>
<dbReference type="PANTHER" id="PTHR31268:SF14">
    <property type="entry name" value="GALACTINOL--SUCROSE GALACTOSYLTRANSFERASE 5-RELATED"/>
    <property type="match status" value="1"/>
</dbReference>
<comment type="caution">
    <text evidence="2">The sequence shown here is derived from an EMBL/GenBank/DDBJ whole genome shotgun (WGS) entry which is preliminary data.</text>
</comment>
<dbReference type="Proteomes" id="UP001293593">
    <property type="component" value="Unassembled WGS sequence"/>
</dbReference>
<name>A0AAE1KA70_9FABA</name>
<evidence type="ECO:0000313" key="2">
    <source>
        <dbReference type="EMBL" id="KAK4268160.1"/>
    </source>
</evidence>
<keyword evidence="3" id="KW-1185">Reference proteome</keyword>
<sequence>MAPPSLSKSSPDFTTHVNGFNPSPFHIKGPNLLVNDHVVLSDVPENVTATPCSYSSTTESLPTTGCFIGFDAAVASSRHVVPIGKLKNIRFMTIFRFKVWWTTHWIGSNGRELETETQIIILDKSNSGHQYVLILPILEGQFRASIQPGQDDNIDVCIENGSSQVKGNSYCSVVYLHVSEDPFSLVKEAIKIVRAHLNTFNLLDEKTPLGIIEKFG</sequence>
<dbReference type="GO" id="GO:0047274">
    <property type="term" value="F:galactinol-sucrose galactosyltransferase activity"/>
    <property type="evidence" value="ECO:0007669"/>
    <property type="project" value="TreeGrafter"/>
</dbReference>
<dbReference type="EMBL" id="JAWXYG010000007">
    <property type="protein sequence ID" value="KAK4268160.1"/>
    <property type="molecule type" value="Genomic_DNA"/>
</dbReference>
<dbReference type="PANTHER" id="PTHR31268">
    <property type="match status" value="1"/>
</dbReference>
<proteinExistence type="predicted"/>
<accession>A0AAE1KA70</accession>
<organism evidence="2 3">
    <name type="scientific">Acacia crassicarpa</name>
    <name type="common">northern wattle</name>
    <dbReference type="NCBI Taxonomy" id="499986"/>
    <lineage>
        <taxon>Eukaryota</taxon>
        <taxon>Viridiplantae</taxon>
        <taxon>Streptophyta</taxon>
        <taxon>Embryophyta</taxon>
        <taxon>Tracheophyta</taxon>
        <taxon>Spermatophyta</taxon>
        <taxon>Magnoliopsida</taxon>
        <taxon>eudicotyledons</taxon>
        <taxon>Gunneridae</taxon>
        <taxon>Pentapetalae</taxon>
        <taxon>rosids</taxon>
        <taxon>fabids</taxon>
        <taxon>Fabales</taxon>
        <taxon>Fabaceae</taxon>
        <taxon>Caesalpinioideae</taxon>
        <taxon>mimosoid clade</taxon>
        <taxon>Acacieae</taxon>
        <taxon>Acacia</taxon>
    </lineage>
</organism>
<dbReference type="AlphaFoldDB" id="A0AAE1KA70"/>
<gene>
    <name evidence="2" type="ORF">QN277_024849</name>
</gene>
<evidence type="ECO:0000313" key="3">
    <source>
        <dbReference type="Proteomes" id="UP001293593"/>
    </source>
</evidence>
<reference evidence="2" key="1">
    <citation type="submission" date="2023-10" db="EMBL/GenBank/DDBJ databases">
        <title>Chromosome-level genome of the transformable northern wattle, Acacia crassicarpa.</title>
        <authorList>
            <person name="Massaro I."/>
            <person name="Sinha N.R."/>
            <person name="Poethig S."/>
            <person name="Leichty A.R."/>
        </authorList>
    </citation>
    <scope>NUCLEOTIDE SEQUENCE</scope>
    <source>
        <strain evidence="2">Acra3RX</strain>
        <tissue evidence="2">Leaf</tissue>
    </source>
</reference>
<dbReference type="InterPro" id="IPR008811">
    <property type="entry name" value="Glycosyl_hydrolases_36"/>
</dbReference>